<name>A0A182IQ21_ANOAO</name>
<proteinExistence type="predicted"/>
<evidence type="ECO:0000313" key="2">
    <source>
        <dbReference type="EnsemblMetazoa" id="AATE003294-PA.1"/>
    </source>
</evidence>
<dbReference type="VEuPathDB" id="VectorBase:AATE003294"/>
<protein>
    <submittedName>
        <fullName evidence="2">Uncharacterized protein</fullName>
    </submittedName>
</protein>
<organism evidence="2">
    <name type="scientific">Anopheles atroparvus</name>
    <name type="common">European mosquito</name>
    <dbReference type="NCBI Taxonomy" id="41427"/>
    <lineage>
        <taxon>Eukaryota</taxon>
        <taxon>Metazoa</taxon>
        <taxon>Ecdysozoa</taxon>
        <taxon>Arthropoda</taxon>
        <taxon>Hexapoda</taxon>
        <taxon>Insecta</taxon>
        <taxon>Pterygota</taxon>
        <taxon>Neoptera</taxon>
        <taxon>Endopterygota</taxon>
        <taxon>Diptera</taxon>
        <taxon>Nematocera</taxon>
        <taxon>Culicoidea</taxon>
        <taxon>Culicidae</taxon>
        <taxon>Anophelinae</taxon>
        <taxon>Anopheles</taxon>
    </lineage>
</organism>
<feature type="compositionally biased region" description="Basic and acidic residues" evidence="1">
    <location>
        <begin position="145"/>
        <end position="164"/>
    </location>
</feature>
<dbReference type="AlphaFoldDB" id="A0A182IQ21"/>
<feature type="region of interest" description="Disordered" evidence="1">
    <location>
        <begin position="145"/>
        <end position="185"/>
    </location>
</feature>
<reference evidence="2" key="1">
    <citation type="submission" date="2022-08" db="UniProtKB">
        <authorList>
            <consortium name="EnsemblMetazoa"/>
        </authorList>
    </citation>
    <scope>IDENTIFICATION</scope>
    <source>
        <strain evidence="2">EBRO</strain>
    </source>
</reference>
<sequence length="420" mass="46483">MKRSSGVAWYVLWAHSRWAPAVTPKIPHSVSKEAERRTLIMIALFRREDMPTCQDGQQSRNTARQEQHTLSGQYDAARKAVNEGGGNIEEVAAQLAGFVVPREHMVIVVPAFAQSRDRHRKVLDRANALVVRPVAKHVRHAVHEEGNVERRGKAEREAHPERDGQLLAPVVPRHQDGQTDDEQREEGNVIAPLRHHDRIGLQVAHVDDFALGHHLRVGRQEHPADVGEEESALRVVRIGIGLRVLMVDAVIVSPRVCVQLRPECDQLKEPNGEAGVYEQLGGKVGPPDLRPEWFAARPLPVVPNSCDSRKGFIIAGALASSAMAVRHPYDSSVFEQRLRGAHLPRICVGPKTNSPTQYGAAEHKHCTNVVTVLFSVSSCSFYFTHGARWAGAGSARPSASCFRSGDTTTNVFRYSSYRSM</sequence>
<accession>A0A182IQ21</accession>
<evidence type="ECO:0000256" key="1">
    <source>
        <dbReference type="SAM" id="MobiDB-lite"/>
    </source>
</evidence>
<dbReference type="EnsemblMetazoa" id="AATE003294-RA">
    <property type="protein sequence ID" value="AATE003294-PA.1"/>
    <property type="gene ID" value="AATE003294"/>
</dbReference>